<dbReference type="GeneID" id="20315702"/>
<dbReference type="AlphaFoldDB" id="A0A074ZZF2"/>
<proteinExistence type="predicted"/>
<protein>
    <submittedName>
        <fullName evidence="1">Uncharacterized protein</fullName>
    </submittedName>
</protein>
<name>A0A074ZZF2_OPIVI</name>
<dbReference type="CTD" id="20315702"/>
<dbReference type="RefSeq" id="XP_009163819.1">
    <property type="nucleotide sequence ID" value="XM_009165555.1"/>
</dbReference>
<sequence>MKGSYKIYVELAKDWKKGLFSDFFGTLEVTALSQPLEAEGQSRIVLQVREAVTLGGVALQRHFSTLLSSLKQPGTNVCNLEQLLEHLVERGRLWWFGYAQWCSHDMIKAMYVPQQCQD</sequence>
<evidence type="ECO:0000313" key="2">
    <source>
        <dbReference type="Proteomes" id="UP000054324"/>
    </source>
</evidence>
<dbReference type="EMBL" id="KL596634">
    <property type="protein sequence ID" value="KER32461.1"/>
    <property type="molecule type" value="Genomic_DNA"/>
</dbReference>
<reference evidence="1 2" key="1">
    <citation type="submission" date="2013-11" db="EMBL/GenBank/DDBJ databases">
        <title>Opisthorchis viverrini - life in the bile duct.</title>
        <authorList>
            <person name="Young N.D."/>
            <person name="Nagarajan N."/>
            <person name="Lin S.J."/>
            <person name="Korhonen P.K."/>
            <person name="Jex A.R."/>
            <person name="Hall R.S."/>
            <person name="Safavi-Hemami H."/>
            <person name="Kaewkong W."/>
            <person name="Bertrand D."/>
            <person name="Gao S."/>
            <person name="Seet Q."/>
            <person name="Wongkham S."/>
            <person name="Teh B.T."/>
            <person name="Wongkham C."/>
            <person name="Intapan P.M."/>
            <person name="Maleewong W."/>
            <person name="Yang X."/>
            <person name="Hu M."/>
            <person name="Wang Z."/>
            <person name="Hofmann A."/>
            <person name="Sternberg P.W."/>
            <person name="Tan P."/>
            <person name="Wang J."/>
            <person name="Gasser R.B."/>
        </authorList>
    </citation>
    <scope>NUCLEOTIDE SEQUENCE [LARGE SCALE GENOMIC DNA]</scope>
</reference>
<evidence type="ECO:0000313" key="1">
    <source>
        <dbReference type="EMBL" id="KER32461.1"/>
    </source>
</evidence>
<accession>A0A074ZZF2</accession>
<dbReference type="Proteomes" id="UP000054324">
    <property type="component" value="Unassembled WGS sequence"/>
</dbReference>
<dbReference type="KEGG" id="ovi:T265_01514"/>
<keyword evidence="2" id="KW-1185">Reference proteome</keyword>
<gene>
    <name evidence="1" type="ORF">T265_01514</name>
</gene>
<organism evidence="1 2">
    <name type="scientific">Opisthorchis viverrini</name>
    <name type="common">Southeast Asian liver fluke</name>
    <dbReference type="NCBI Taxonomy" id="6198"/>
    <lineage>
        <taxon>Eukaryota</taxon>
        <taxon>Metazoa</taxon>
        <taxon>Spiralia</taxon>
        <taxon>Lophotrochozoa</taxon>
        <taxon>Platyhelminthes</taxon>
        <taxon>Trematoda</taxon>
        <taxon>Digenea</taxon>
        <taxon>Opisthorchiida</taxon>
        <taxon>Opisthorchiata</taxon>
        <taxon>Opisthorchiidae</taxon>
        <taxon>Opisthorchis</taxon>
    </lineage>
</organism>